<evidence type="ECO:0000313" key="1">
    <source>
        <dbReference type="EMBL" id="PWV07933.1"/>
    </source>
</evidence>
<protein>
    <submittedName>
        <fullName evidence="1">Uncharacterized protein</fullName>
    </submittedName>
</protein>
<proteinExistence type="predicted"/>
<dbReference type="VEuPathDB" id="TriTrypDB:TcCL_Unassigned06969"/>
<dbReference type="VEuPathDB" id="TriTrypDB:C3747_96g75"/>
<dbReference type="SMR" id="A0A2V2WJB4"/>
<accession>A0A2V2WJB4</accession>
<dbReference type="AlphaFoldDB" id="A0A2V2WJB4"/>
<reference evidence="1 2" key="1">
    <citation type="journal article" date="2018" name="Microb. Genom.">
        <title>Expanding an expanded genome: long-read sequencing of Trypanosoma cruzi.</title>
        <authorList>
            <person name="Berna L."/>
            <person name="Rodriguez M."/>
            <person name="Chiribao M.L."/>
            <person name="Parodi-Talice A."/>
            <person name="Pita S."/>
            <person name="Rijo G."/>
            <person name="Alvarez-Valin F."/>
            <person name="Robello C."/>
        </authorList>
    </citation>
    <scope>NUCLEOTIDE SEQUENCE [LARGE SCALE GENOMIC DNA]</scope>
    <source>
        <strain evidence="1 2">TCC</strain>
    </source>
</reference>
<dbReference type="EMBL" id="PRFC01000096">
    <property type="protein sequence ID" value="PWV07933.1"/>
    <property type="molecule type" value="Genomic_DNA"/>
</dbReference>
<organism evidence="1 2">
    <name type="scientific">Trypanosoma cruzi</name>
    <dbReference type="NCBI Taxonomy" id="5693"/>
    <lineage>
        <taxon>Eukaryota</taxon>
        <taxon>Discoba</taxon>
        <taxon>Euglenozoa</taxon>
        <taxon>Kinetoplastea</taxon>
        <taxon>Metakinetoplastina</taxon>
        <taxon>Trypanosomatida</taxon>
        <taxon>Trypanosomatidae</taxon>
        <taxon>Trypanosoma</taxon>
        <taxon>Schizotrypanum</taxon>
    </lineage>
</organism>
<gene>
    <name evidence="1" type="ORF">C3747_96g75</name>
</gene>
<dbReference type="Proteomes" id="UP000246078">
    <property type="component" value="Unassembled WGS sequence"/>
</dbReference>
<dbReference type="VEuPathDB" id="TriTrypDB:TcCLB.490165.19"/>
<sequence length="254" mass="29201">MAPHTINGAKLLFECRKRNEFLENELAEARVSNGGESRKLAVNSLHRETPDAGTYAQELRYRIRCDLKEVTRVQREHRHKQWPELKQRILETRLKSAIVGLARKLMAYEDAENKAKAQQRLDMELTREELLEELCRCRLVMNGPTVNVSVFRADAQEQQQQQQRQRVKSEARMTEDFAAALEEAFTIMDALQVEKDAVLLEKKTREVSYEAELRIRVAETEGLTATLQELRGTGKPIEEASFFAWFVAAVRVGG</sequence>
<comment type="caution">
    <text evidence="1">The sequence shown here is derived from an EMBL/GenBank/DDBJ whole genome shotgun (WGS) entry which is preliminary data.</text>
</comment>
<name>A0A2V2WJB4_TRYCR</name>
<evidence type="ECO:0000313" key="2">
    <source>
        <dbReference type="Proteomes" id="UP000246078"/>
    </source>
</evidence>